<keyword evidence="5" id="KW-0223">Dioxygenase</keyword>
<feature type="compositionally biased region" description="Basic residues" evidence="10">
    <location>
        <begin position="282"/>
        <end position="291"/>
    </location>
</feature>
<feature type="compositionally biased region" description="Polar residues" evidence="10">
    <location>
        <begin position="20"/>
        <end position="35"/>
    </location>
</feature>
<proteinExistence type="inferred from homology"/>
<comment type="catalytic activity">
    <reaction evidence="9">
        <text>[ribosomal protein uS12]-L-proline + 2-oxoglutarate + O2 = [ribosomal protein uS12]-(3S)-3-hydroxy-L-proline + succinate + CO2</text>
        <dbReference type="Rhea" id="RHEA:54156"/>
        <dbReference type="Rhea" id="RHEA-COMP:13816"/>
        <dbReference type="Rhea" id="RHEA-COMP:13818"/>
        <dbReference type="ChEBI" id="CHEBI:15379"/>
        <dbReference type="ChEBI" id="CHEBI:16526"/>
        <dbReference type="ChEBI" id="CHEBI:16810"/>
        <dbReference type="ChEBI" id="CHEBI:30031"/>
        <dbReference type="ChEBI" id="CHEBI:50342"/>
        <dbReference type="ChEBI" id="CHEBI:85428"/>
    </reaction>
</comment>
<dbReference type="EMBL" id="JACEEZ010016177">
    <property type="protein sequence ID" value="KAG0718355.1"/>
    <property type="molecule type" value="Genomic_DNA"/>
</dbReference>
<evidence type="ECO:0000256" key="10">
    <source>
        <dbReference type="SAM" id="MobiDB-lite"/>
    </source>
</evidence>
<evidence type="ECO:0000256" key="4">
    <source>
        <dbReference type="ARBA" id="ARBA00022896"/>
    </source>
</evidence>
<protein>
    <recommendedName>
        <fullName evidence="8">uS12 prolyl 3-hydroxylase</fullName>
    </recommendedName>
</protein>
<dbReference type="PROSITE" id="PS51471">
    <property type="entry name" value="FE2OG_OXY"/>
    <property type="match status" value="1"/>
</dbReference>
<evidence type="ECO:0000256" key="2">
    <source>
        <dbReference type="ARBA" id="ARBA00007443"/>
    </source>
</evidence>
<keyword evidence="4" id="KW-0847">Vitamin C</keyword>
<dbReference type="AlphaFoldDB" id="A0A8J4YBL6"/>
<evidence type="ECO:0000256" key="6">
    <source>
        <dbReference type="ARBA" id="ARBA00023002"/>
    </source>
</evidence>
<evidence type="ECO:0000256" key="3">
    <source>
        <dbReference type="ARBA" id="ARBA00022723"/>
    </source>
</evidence>
<dbReference type="GO" id="GO:0005737">
    <property type="term" value="C:cytoplasm"/>
    <property type="evidence" value="ECO:0007669"/>
    <property type="project" value="TreeGrafter"/>
</dbReference>
<evidence type="ECO:0000256" key="5">
    <source>
        <dbReference type="ARBA" id="ARBA00022964"/>
    </source>
</evidence>
<feature type="compositionally biased region" description="Polar residues" evidence="10">
    <location>
        <begin position="300"/>
        <end position="326"/>
    </location>
</feature>
<dbReference type="PANTHER" id="PTHR12117:SF0">
    <property type="entry name" value="PROLYL 3-HYDROXYLASE OGFOD1"/>
    <property type="match status" value="1"/>
</dbReference>
<feature type="compositionally biased region" description="Basic and acidic residues" evidence="10">
    <location>
        <begin position="39"/>
        <end position="52"/>
    </location>
</feature>
<feature type="compositionally biased region" description="Basic residues" evidence="10">
    <location>
        <begin position="156"/>
        <end position="170"/>
    </location>
</feature>
<dbReference type="GO" id="GO:0031543">
    <property type="term" value="F:peptidyl-proline dioxygenase activity"/>
    <property type="evidence" value="ECO:0007669"/>
    <property type="project" value="TreeGrafter"/>
</dbReference>
<dbReference type="InterPro" id="IPR039558">
    <property type="entry name" value="TPA1/OFD1_N"/>
</dbReference>
<dbReference type="Pfam" id="PF10637">
    <property type="entry name" value="Ofd1_CTDD"/>
    <property type="match status" value="1"/>
</dbReference>
<dbReference type="OrthoDB" id="430522at2759"/>
<evidence type="ECO:0000256" key="7">
    <source>
        <dbReference type="ARBA" id="ARBA00023004"/>
    </source>
</evidence>
<dbReference type="GO" id="GO:0005506">
    <property type="term" value="F:iron ion binding"/>
    <property type="evidence" value="ECO:0007669"/>
    <property type="project" value="InterPro"/>
</dbReference>
<feature type="compositionally biased region" description="Basic and acidic residues" evidence="10">
    <location>
        <begin position="1"/>
        <end position="19"/>
    </location>
</feature>
<keyword evidence="7" id="KW-0408">Iron</keyword>
<gene>
    <name evidence="12" type="primary">OGFOD1_0</name>
    <name evidence="12" type="ORF">GWK47_052523</name>
</gene>
<comment type="cofactor">
    <cofactor evidence="1">
        <name>L-ascorbate</name>
        <dbReference type="ChEBI" id="CHEBI:38290"/>
    </cofactor>
</comment>
<evidence type="ECO:0000256" key="1">
    <source>
        <dbReference type="ARBA" id="ARBA00001961"/>
    </source>
</evidence>
<feature type="compositionally biased region" description="Basic and acidic residues" evidence="10">
    <location>
        <begin position="100"/>
        <end position="136"/>
    </location>
</feature>
<feature type="compositionally biased region" description="Basic and acidic residues" evidence="10">
    <location>
        <begin position="188"/>
        <end position="202"/>
    </location>
</feature>
<feature type="compositionally biased region" description="Basic residues" evidence="10">
    <location>
        <begin position="217"/>
        <end position="229"/>
    </location>
</feature>
<evidence type="ECO:0000313" key="13">
    <source>
        <dbReference type="Proteomes" id="UP000770661"/>
    </source>
</evidence>
<dbReference type="InterPro" id="IPR019601">
    <property type="entry name" value="Oxoglutarate/Fe-dep_Oase_C"/>
</dbReference>
<feature type="region of interest" description="Disordered" evidence="10">
    <location>
        <begin position="1"/>
        <end position="344"/>
    </location>
</feature>
<dbReference type="InterPro" id="IPR006620">
    <property type="entry name" value="Pro_4_hyd_alph"/>
</dbReference>
<dbReference type="Proteomes" id="UP000770661">
    <property type="component" value="Unassembled WGS sequence"/>
</dbReference>
<comment type="caution">
    <text evidence="12">The sequence shown here is derived from an EMBL/GenBank/DDBJ whole genome shotgun (WGS) entry which is preliminary data.</text>
</comment>
<dbReference type="SMART" id="SM00702">
    <property type="entry name" value="P4Hc"/>
    <property type="match status" value="1"/>
</dbReference>
<dbReference type="InterPro" id="IPR005123">
    <property type="entry name" value="Oxoglu/Fe-dep_dioxygenase_dom"/>
</dbReference>
<sequence length="822" mass="92417">MKETNTVEQTMKKENETQHGESTAPHSLANGNSHTAAFRGEEQKGLKVDKTEVGAQGRGQEEEEEEEEEKVQNTNNTVTPSETHNPNATTPNEPQQLGKRTIDQIDHIDHSSVSVDSKESQGRADEETVPAKRLKMDAPNCVPDPQKNGTDVEKKSPKKKKKRQRKKKKPSGASGQVDNVSGVNMNDGNDKGEANKIKKEMPSDTPVTDGTAGNEKPKKKRKRKPKRKRNQVDNSSVTKEEEEKEEEEMPAKKIKTETPNTALASQQKGTTQEAAATLTPAQKKRMRKKQRKVEEKEKLNSQLTTETPNPSASSCDDVQSKAETSQPPQPLLDNKPSTLHPPILHHSCTSVANKKELTSCWTTNTKEGVVLQEGAIEVLKSPFTCCYLANLLEDKDFLEGVKRELEGVELLDKNNDLYKASVISVFPADGRPEGRHHALHLRSEAPTLHGGRQWLMEVTKIPLNDTVDMGSSRYNHTDVLLCHDDELEGRRIAYILYLVPPWHKEDGGCLDLFNTDDDGHPKEVVRSLIPKNNAFAFFEVSPKSFHQVSEVLCSDKTRISINGWFHGPPIPRPQRKQPAIPPRTPPGAFEEVDFYTWINPMYLDTEMQKEIRKKFCSESELQLENFLTEEAYEKLCLALRGKDVAWEYTGPANMQHYEVLAPDNVPQEIKECQQFMGCEAFFLVLSQLTGLKLHSMAPQDEEDEEEPGTAVSNPLCRVEAQRWSHGCHTLIRDDCVEQRAALDAYLYTGVSEAWQQDMGGHVTYITRDEDEELLTVIPRSNCLSLVYRDAQTLRFTKYINASSLALGLLDSSYHTFAGVYQE</sequence>
<keyword evidence="6" id="KW-0560">Oxidoreductase</keyword>
<evidence type="ECO:0000259" key="11">
    <source>
        <dbReference type="PROSITE" id="PS51471"/>
    </source>
</evidence>
<dbReference type="Pfam" id="PF13661">
    <property type="entry name" value="2OG-FeII_Oxy_4"/>
    <property type="match status" value="1"/>
</dbReference>
<dbReference type="GO" id="GO:0031418">
    <property type="term" value="F:L-ascorbic acid binding"/>
    <property type="evidence" value="ECO:0007669"/>
    <property type="project" value="UniProtKB-KW"/>
</dbReference>
<keyword evidence="3" id="KW-0479">Metal-binding</keyword>
<name>A0A8J4YBL6_CHIOP</name>
<evidence type="ECO:0000313" key="12">
    <source>
        <dbReference type="EMBL" id="KAG0718355.1"/>
    </source>
</evidence>
<accession>A0A8J4YBL6</accession>
<feature type="domain" description="Fe2OG dioxygenase" evidence="11">
    <location>
        <begin position="465"/>
        <end position="567"/>
    </location>
</feature>
<reference evidence="12" key="1">
    <citation type="submission" date="2020-07" db="EMBL/GenBank/DDBJ databases">
        <title>The High-quality genome of the commercially important snow crab, Chionoecetes opilio.</title>
        <authorList>
            <person name="Jeong J.-H."/>
            <person name="Ryu S."/>
        </authorList>
    </citation>
    <scope>NUCLEOTIDE SEQUENCE</scope>
    <source>
        <strain evidence="12">MADBK_172401_WGS</strain>
        <tissue evidence="12">Digestive gland</tissue>
    </source>
</reference>
<dbReference type="InterPro" id="IPR051842">
    <property type="entry name" value="uS12_prolyl_hydroxylase"/>
</dbReference>
<dbReference type="PANTHER" id="PTHR12117">
    <property type="entry name" value="HISTONE ACETYLTRANSFERASE COMPLEX"/>
    <property type="match status" value="1"/>
</dbReference>
<organism evidence="12 13">
    <name type="scientific">Chionoecetes opilio</name>
    <name type="common">Atlantic snow crab</name>
    <name type="synonym">Cancer opilio</name>
    <dbReference type="NCBI Taxonomy" id="41210"/>
    <lineage>
        <taxon>Eukaryota</taxon>
        <taxon>Metazoa</taxon>
        <taxon>Ecdysozoa</taxon>
        <taxon>Arthropoda</taxon>
        <taxon>Crustacea</taxon>
        <taxon>Multicrustacea</taxon>
        <taxon>Malacostraca</taxon>
        <taxon>Eumalacostraca</taxon>
        <taxon>Eucarida</taxon>
        <taxon>Decapoda</taxon>
        <taxon>Pleocyemata</taxon>
        <taxon>Brachyura</taxon>
        <taxon>Eubrachyura</taxon>
        <taxon>Majoidea</taxon>
        <taxon>Majidae</taxon>
        <taxon>Chionoecetes</taxon>
    </lineage>
</organism>
<dbReference type="Gene3D" id="2.60.120.620">
    <property type="entry name" value="q2cbj1_9rhob like domain"/>
    <property type="match status" value="2"/>
</dbReference>
<comment type="similarity">
    <text evidence="2">Belongs to the TPA1 family.</text>
</comment>
<feature type="compositionally biased region" description="Polar residues" evidence="10">
    <location>
        <begin position="257"/>
        <end position="274"/>
    </location>
</feature>
<feature type="compositionally biased region" description="Polar residues" evidence="10">
    <location>
        <begin position="173"/>
        <end position="187"/>
    </location>
</feature>
<keyword evidence="13" id="KW-1185">Reference proteome</keyword>
<evidence type="ECO:0000256" key="8">
    <source>
        <dbReference type="ARBA" id="ARBA00029938"/>
    </source>
</evidence>
<feature type="compositionally biased region" description="Polar residues" evidence="10">
    <location>
        <begin position="72"/>
        <end position="95"/>
    </location>
</feature>
<dbReference type="GO" id="GO:0006449">
    <property type="term" value="P:regulation of translational termination"/>
    <property type="evidence" value="ECO:0007669"/>
    <property type="project" value="TreeGrafter"/>
</dbReference>
<evidence type="ECO:0000256" key="9">
    <source>
        <dbReference type="ARBA" id="ARBA00047444"/>
    </source>
</evidence>